<gene>
    <name evidence="1" type="ORF">JKP88DRAFT_284575</name>
</gene>
<evidence type="ECO:0000313" key="2">
    <source>
        <dbReference type="Proteomes" id="UP000664859"/>
    </source>
</evidence>
<dbReference type="EMBL" id="JAFCMP010000009">
    <property type="protein sequence ID" value="KAG5192183.1"/>
    <property type="molecule type" value="Genomic_DNA"/>
</dbReference>
<name>A0A835ZP65_9STRA</name>
<protein>
    <submittedName>
        <fullName evidence="1">Uncharacterized protein</fullName>
    </submittedName>
</protein>
<dbReference type="AlphaFoldDB" id="A0A835ZP65"/>
<proteinExistence type="predicted"/>
<sequence>MKRTAETSDAVAIASMRAAMDGGVRWREPFNASSCPQMRALCDGAFQNAGELCAALASDEGWGDASLRLYRRHAVAGCLLKHINARDVDLIYVIRVFKAVGGGCRHPLHRWVFDSVSTGLAVKSALDDVAVAIDDFRSASIRIWYGGDEAVDEEVSAAVAQLVVYCDAVREDCHRVCSNERLRNRKAFKTDHLSLAPSLGVVARAYLHLLEDFDRTMAMLKTLMPKEFMVRYAAGQGRRHLNADFARVEREIAKKRAAIQQHAIVPSATAD</sequence>
<organism evidence="1 2">
    <name type="scientific">Tribonema minus</name>
    <dbReference type="NCBI Taxonomy" id="303371"/>
    <lineage>
        <taxon>Eukaryota</taxon>
        <taxon>Sar</taxon>
        <taxon>Stramenopiles</taxon>
        <taxon>Ochrophyta</taxon>
        <taxon>PX clade</taxon>
        <taxon>Xanthophyceae</taxon>
        <taxon>Tribonematales</taxon>
        <taxon>Tribonemataceae</taxon>
        <taxon>Tribonema</taxon>
    </lineage>
</organism>
<comment type="caution">
    <text evidence="1">The sequence shown here is derived from an EMBL/GenBank/DDBJ whole genome shotgun (WGS) entry which is preliminary data.</text>
</comment>
<dbReference type="Proteomes" id="UP000664859">
    <property type="component" value="Unassembled WGS sequence"/>
</dbReference>
<keyword evidence="2" id="KW-1185">Reference proteome</keyword>
<accession>A0A835ZP65</accession>
<evidence type="ECO:0000313" key="1">
    <source>
        <dbReference type="EMBL" id="KAG5192183.1"/>
    </source>
</evidence>
<reference evidence="1" key="1">
    <citation type="submission" date="2021-02" db="EMBL/GenBank/DDBJ databases">
        <title>First Annotated Genome of the Yellow-green Alga Tribonema minus.</title>
        <authorList>
            <person name="Mahan K.M."/>
        </authorList>
    </citation>
    <scope>NUCLEOTIDE SEQUENCE</scope>
    <source>
        <strain evidence="1">UTEX B ZZ1240</strain>
    </source>
</reference>